<protein>
    <recommendedName>
        <fullName evidence="8">Ion-translocating oxidoreductase complex subunit C</fullName>
        <ecNumber evidence="8">7.-.-.-</ecNumber>
    </recommendedName>
    <alternativeName>
        <fullName evidence="8">Rnf electron transport complex subunit C</fullName>
    </alternativeName>
</protein>
<dbReference type="InterPro" id="IPR019554">
    <property type="entry name" value="Soluble_ligand-bd"/>
</dbReference>
<evidence type="ECO:0000256" key="4">
    <source>
        <dbReference type="ARBA" id="ARBA00022737"/>
    </source>
</evidence>
<feature type="compositionally biased region" description="Basic and acidic residues" evidence="9">
    <location>
        <begin position="474"/>
        <end position="492"/>
    </location>
</feature>
<organism evidence="11 12">
    <name type="scientific">Candidatus Thiodiazotropha taylori</name>
    <dbReference type="NCBI Taxonomy" id="2792791"/>
    <lineage>
        <taxon>Bacteria</taxon>
        <taxon>Pseudomonadati</taxon>
        <taxon>Pseudomonadota</taxon>
        <taxon>Gammaproteobacteria</taxon>
        <taxon>Chromatiales</taxon>
        <taxon>Sedimenticolaceae</taxon>
        <taxon>Candidatus Thiodiazotropha</taxon>
    </lineage>
</organism>
<keyword evidence="8" id="KW-1278">Translocase</keyword>
<keyword evidence="6 8" id="KW-0408">Iron</keyword>
<evidence type="ECO:0000256" key="2">
    <source>
        <dbReference type="ARBA" id="ARBA00022485"/>
    </source>
</evidence>
<keyword evidence="1 8" id="KW-0813">Transport</keyword>
<feature type="binding site" evidence="8">
    <location>
        <position position="385"/>
    </location>
    <ligand>
        <name>[4Fe-4S] cluster</name>
        <dbReference type="ChEBI" id="CHEBI:49883"/>
        <label>2</label>
    </ligand>
</feature>
<keyword evidence="7 8" id="KW-0411">Iron-sulfur</keyword>
<evidence type="ECO:0000256" key="7">
    <source>
        <dbReference type="ARBA" id="ARBA00023014"/>
    </source>
</evidence>
<dbReference type="InterPro" id="IPR010208">
    <property type="entry name" value="Ion_transpt_RnfC/RsxC"/>
</dbReference>
<dbReference type="Proteomes" id="UP000886674">
    <property type="component" value="Unassembled WGS sequence"/>
</dbReference>
<dbReference type="Gene3D" id="3.40.50.11540">
    <property type="entry name" value="NADH-ubiquinone oxidoreductase 51kDa subunit"/>
    <property type="match status" value="1"/>
</dbReference>
<dbReference type="NCBIfam" id="TIGR01945">
    <property type="entry name" value="rnfC"/>
    <property type="match status" value="1"/>
</dbReference>
<dbReference type="PROSITE" id="PS00198">
    <property type="entry name" value="4FE4S_FER_1"/>
    <property type="match status" value="1"/>
</dbReference>
<dbReference type="EC" id="7.-.-.-" evidence="8"/>
<comment type="subcellular location">
    <subcellularLocation>
        <location evidence="8">Cell inner membrane</location>
        <topology evidence="8">Peripheral membrane protein</topology>
    </subcellularLocation>
</comment>
<dbReference type="EMBL" id="JAEPCR010000027">
    <property type="protein sequence ID" value="MCG7977936.1"/>
    <property type="molecule type" value="Genomic_DNA"/>
</dbReference>
<comment type="function">
    <text evidence="8">Part of a membrane-bound complex that couples electron transfer with translocation of ions across the membrane.</text>
</comment>
<dbReference type="Gene3D" id="3.30.70.20">
    <property type="match status" value="1"/>
</dbReference>
<dbReference type="Pfam" id="PF10531">
    <property type="entry name" value="SLBB"/>
    <property type="match status" value="1"/>
</dbReference>
<keyword evidence="2 8" id="KW-0004">4Fe-4S</keyword>
<evidence type="ECO:0000256" key="1">
    <source>
        <dbReference type="ARBA" id="ARBA00022448"/>
    </source>
</evidence>
<dbReference type="InterPro" id="IPR037225">
    <property type="entry name" value="Nuo51_FMN-bd_sf"/>
</dbReference>
<dbReference type="SUPFAM" id="SSF142019">
    <property type="entry name" value="Nqo1 FMN-binding domain-like"/>
    <property type="match status" value="1"/>
</dbReference>
<feature type="region of interest" description="Disordered" evidence="9">
    <location>
        <begin position="474"/>
        <end position="501"/>
    </location>
</feature>
<reference evidence="11" key="1">
    <citation type="journal article" date="2021" name="Proc. Natl. Acad. Sci. U.S.A.">
        <title>Global biogeography of chemosynthetic symbionts reveals both localized and globally distributed symbiont groups. .</title>
        <authorList>
            <person name="Osvatic J.T."/>
            <person name="Wilkins L.G.E."/>
            <person name="Leibrecht L."/>
            <person name="Leray M."/>
            <person name="Zauner S."/>
            <person name="Polzin J."/>
            <person name="Camacho Y."/>
            <person name="Gros O."/>
            <person name="van Gils J.A."/>
            <person name="Eisen J.A."/>
            <person name="Petersen J.M."/>
            <person name="Yuen B."/>
        </authorList>
    </citation>
    <scope>NUCLEOTIDE SEQUENCE</scope>
    <source>
        <strain evidence="11">MAGclacostrist055</strain>
    </source>
</reference>
<dbReference type="InterPro" id="IPR017900">
    <property type="entry name" value="4Fe4S_Fe_S_CS"/>
</dbReference>
<keyword evidence="8" id="KW-0997">Cell inner membrane</keyword>
<name>A0A9E4TSR6_9GAMM</name>
<dbReference type="NCBIfam" id="NF003454">
    <property type="entry name" value="PRK05035.1"/>
    <property type="match status" value="1"/>
</dbReference>
<dbReference type="GO" id="GO:0022900">
    <property type="term" value="P:electron transport chain"/>
    <property type="evidence" value="ECO:0007669"/>
    <property type="project" value="UniProtKB-UniRule"/>
</dbReference>
<dbReference type="PANTHER" id="PTHR43034">
    <property type="entry name" value="ION-TRANSLOCATING OXIDOREDUCTASE COMPLEX SUBUNIT C"/>
    <property type="match status" value="1"/>
</dbReference>
<evidence type="ECO:0000259" key="10">
    <source>
        <dbReference type="PROSITE" id="PS51379"/>
    </source>
</evidence>
<evidence type="ECO:0000313" key="11">
    <source>
        <dbReference type="EMBL" id="MCG7977936.1"/>
    </source>
</evidence>
<dbReference type="GO" id="GO:0009055">
    <property type="term" value="F:electron transfer activity"/>
    <property type="evidence" value="ECO:0007669"/>
    <property type="project" value="InterPro"/>
</dbReference>
<comment type="cofactor">
    <cofactor evidence="8">
        <name>[4Fe-4S] cluster</name>
        <dbReference type="ChEBI" id="CHEBI:49883"/>
    </cofactor>
    <text evidence="8">Binds 2 [4Fe-4S] clusters per subunit.</text>
</comment>
<dbReference type="InterPro" id="IPR017896">
    <property type="entry name" value="4Fe4S_Fe-S-bd"/>
</dbReference>
<feature type="binding site" evidence="8">
    <location>
        <position position="414"/>
    </location>
    <ligand>
        <name>[4Fe-4S] cluster</name>
        <dbReference type="ChEBI" id="CHEBI:49883"/>
        <label>2</label>
    </ligand>
</feature>
<keyword evidence="5 8" id="KW-0249">Electron transport</keyword>
<evidence type="ECO:0000256" key="6">
    <source>
        <dbReference type="ARBA" id="ARBA00023004"/>
    </source>
</evidence>
<evidence type="ECO:0000256" key="3">
    <source>
        <dbReference type="ARBA" id="ARBA00022723"/>
    </source>
</evidence>
<keyword evidence="8" id="KW-1003">Cell membrane</keyword>
<proteinExistence type="inferred from homology"/>
<feature type="binding site" evidence="8">
    <location>
        <position position="420"/>
    </location>
    <ligand>
        <name>[4Fe-4S] cluster</name>
        <dbReference type="ChEBI" id="CHEBI:49883"/>
        <label>2</label>
    </ligand>
</feature>
<dbReference type="PANTHER" id="PTHR43034:SF2">
    <property type="entry name" value="ION-TRANSLOCATING OXIDOREDUCTASE COMPLEX SUBUNIT C"/>
    <property type="match status" value="1"/>
</dbReference>
<feature type="binding site" evidence="8">
    <location>
        <position position="424"/>
    </location>
    <ligand>
        <name>[4Fe-4S] cluster</name>
        <dbReference type="ChEBI" id="CHEBI:49883"/>
        <label>1</label>
    </ligand>
</feature>
<dbReference type="Gene3D" id="3.10.20.600">
    <property type="match status" value="1"/>
</dbReference>
<feature type="binding site" evidence="8">
    <location>
        <position position="417"/>
    </location>
    <ligand>
        <name>[4Fe-4S] cluster</name>
        <dbReference type="ChEBI" id="CHEBI:49883"/>
        <label>2</label>
    </ligand>
</feature>
<comment type="similarity">
    <text evidence="8">Belongs to the 4Fe4S bacterial-type ferredoxin family. RnfC subfamily.</text>
</comment>
<comment type="subunit">
    <text evidence="8">The complex is composed of six subunits: RnfA, RnfB, RnfC, RnfD, RnfE and RnfG.</text>
</comment>
<feature type="domain" description="4Fe-4S ferredoxin-type" evidence="10">
    <location>
        <begin position="405"/>
        <end position="434"/>
    </location>
</feature>
<dbReference type="Pfam" id="PF13237">
    <property type="entry name" value="Fer4_10"/>
    <property type="match status" value="1"/>
</dbReference>
<dbReference type="GO" id="GO:0051539">
    <property type="term" value="F:4 iron, 4 sulfur cluster binding"/>
    <property type="evidence" value="ECO:0007669"/>
    <property type="project" value="UniProtKB-KW"/>
</dbReference>
<feature type="binding site" evidence="8">
    <location>
        <position position="381"/>
    </location>
    <ligand>
        <name>[4Fe-4S] cluster</name>
        <dbReference type="ChEBI" id="CHEBI:49883"/>
        <label>1</label>
    </ligand>
</feature>
<dbReference type="InterPro" id="IPR026902">
    <property type="entry name" value="RnfC_N"/>
</dbReference>
<dbReference type="Pfam" id="PF01512">
    <property type="entry name" value="Complex1_51K"/>
    <property type="match status" value="1"/>
</dbReference>
<keyword evidence="3 8" id="KW-0479">Metal-binding</keyword>
<feature type="binding site" evidence="8">
    <location>
        <position position="378"/>
    </location>
    <ligand>
        <name>[4Fe-4S] cluster</name>
        <dbReference type="ChEBI" id="CHEBI:49883"/>
        <label>1</label>
    </ligand>
</feature>
<feature type="domain" description="4Fe-4S ferredoxin-type" evidence="10">
    <location>
        <begin position="365"/>
        <end position="395"/>
    </location>
</feature>
<dbReference type="HAMAP" id="MF_00461">
    <property type="entry name" value="RsxC_RnfC"/>
    <property type="match status" value="1"/>
</dbReference>
<dbReference type="GO" id="GO:0046872">
    <property type="term" value="F:metal ion binding"/>
    <property type="evidence" value="ECO:0007669"/>
    <property type="project" value="UniProtKB-KW"/>
</dbReference>
<evidence type="ECO:0000256" key="8">
    <source>
        <dbReference type="HAMAP-Rule" id="MF_00461"/>
    </source>
</evidence>
<dbReference type="InterPro" id="IPR011538">
    <property type="entry name" value="Nuo51_FMN-bd"/>
</dbReference>
<feature type="binding site" evidence="8">
    <location>
        <position position="375"/>
    </location>
    <ligand>
        <name>[4Fe-4S] cluster</name>
        <dbReference type="ChEBI" id="CHEBI:49883"/>
        <label>1</label>
    </ligand>
</feature>
<comment type="caution">
    <text evidence="11">The sequence shown here is derived from an EMBL/GenBank/DDBJ whole genome shotgun (WGS) entry which is preliminary data.</text>
</comment>
<keyword evidence="8" id="KW-0472">Membrane</keyword>
<keyword evidence="4 8" id="KW-0677">Repeat</keyword>
<sequence length="501" mass="53846">MGTTAFTKLFKIRGGVHPDDRKLLSADQPIENLPMPELLHIPLQQHIGAAAIPMVRRGETVKKGQLLARSQGPISAPVHAPTSGRIMGVGGYPAHHASGLSVRTITLKPDGKDEWCDNTPPVKDPFTLSPEEISKRVAEAGIVGMGGATFPSAVKLNLRKRYALHTLVINGAECEPYLTCDDRLMREQPSEILDGVALMASALGVEQVLFAIENNKPEAQSAIAEGTQAHPNITMVGLPTRYPMGSEKHLVQTLTGKETPARGLTADIGIVVHNVATALAVHDALRHGRPLISRVVTVSGNAINQPRNLRVPLGTPLENLIEHCGGYKQEPARLISGGPMMGQPLPSTRVPVVKGSNGLLALTQDEIQAAPEMPCIRCASCVQACPCGLVPLEMAANIRAGSLDNSVNLGLLDCIACGSCAYVCPSHIPLVQYFNYAKGELASRQRMQHKQGETKRLAEARSQRMEAIKKAKREAMMKRKKEMEAKKKREAEATAAAEAQV</sequence>
<dbReference type="SUPFAM" id="SSF46548">
    <property type="entry name" value="alpha-helical ferredoxin"/>
    <property type="match status" value="1"/>
</dbReference>
<dbReference type="AlphaFoldDB" id="A0A9E4TSR6"/>
<evidence type="ECO:0000256" key="5">
    <source>
        <dbReference type="ARBA" id="ARBA00022982"/>
    </source>
</evidence>
<dbReference type="PROSITE" id="PS51379">
    <property type="entry name" value="4FE4S_FER_2"/>
    <property type="match status" value="2"/>
</dbReference>
<gene>
    <name evidence="11" type="primary">rsxC</name>
    <name evidence="8" type="synonym">rnfC</name>
    <name evidence="11" type="ORF">JAY77_07295</name>
</gene>
<accession>A0A9E4TSR6</accession>
<dbReference type="Pfam" id="PF13375">
    <property type="entry name" value="RnfC_N"/>
    <property type="match status" value="1"/>
</dbReference>
<evidence type="ECO:0000313" key="12">
    <source>
        <dbReference type="Proteomes" id="UP000886674"/>
    </source>
</evidence>
<evidence type="ECO:0000256" key="9">
    <source>
        <dbReference type="SAM" id="MobiDB-lite"/>
    </source>
</evidence>
<dbReference type="GO" id="GO:0005886">
    <property type="term" value="C:plasma membrane"/>
    <property type="evidence" value="ECO:0007669"/>
    <property type="project" value="UniProtKB-SubCell"/>
</dbReference>